<dbReference type="EMBL" id="CAMXCT010006765">
    <property type="protein sequence ID" value="CAI4019686.1"/>
    <property type="molecule type" value="Genomic_DNA"/>
</dbReference>
<dbReference type="InterPro" id="IPR011992">
    <property type="entry name" value="EF-hand-dom_pair"/>
</dbReference>
<dbReference type="GO" id="GO:0000175">
    <property type="term" value="F:3'-5'-RNA exonuclease activity"/>
    <property type="evidence" value="ECO:0007669"/>
    <property type="project" value="TreeGrafter"/>
</dbReference>
<comment type="caution">
    <text evidence="2">The sequence shown here is derived from an EMBL/GenBank/DDBJ whole genome shotgun (WGS) entry which is preliminary data.</text>
</comment>
<evidence type="ECO:0000259" key="1">
    <source>
        <dbReference type="PROSITE" id="PS50222"/>
    </source>
</evidence>
<dbReference type="GO" id="GO:0005509">
    <property type="term" value="F:calcium ion binding"/>
    <property type="evidence" value="ECO:0007669"/>
    <property type="project" value="InterPro"/>
</dbReference>
<dbReference type="Gene3D" id="3.60.10.10">
    <property type="entry name" value="Endonuclease/exonuclease/phosphatase"/>
    <property type="match status" value="1"/>
</dbReference>
<reference evidence="3" key="2">
    <citation type="submission" date="2024-04" db="EMBL/GenBank/DDBJ databases">
        <authorList>
            <person name="Chen Y."/>
            <person name="Shah S."/>
            <person name="Dougan E. K."/>
            <person name="Thang M."/>
            <person name="Chan C."/>
        </authorList>
    </citation>
    <scope>NUCLEOTIDE SEQUENCE [LARGE SCALE GENOMIC DNA]</scope>
</reference>
<dbReference type="SUPFAM" id="SSF47473">
    <property type="entry name" value="EF-hand"/>
    <property type="match status" value="1"/>
</dbReference>
<dbReference type="InterPro" id="IPR036691">
    <property type="entry name" value="Endo/exonu/phosph_ase_sf"/>
</dbReference>
<feature type="domain" description="EF-hand" evidence="1">
    <location>
        <begin position="334"/>
        <end position="369"/>
    </location>
</feature>
<dbReference type="InterPro" id="IPR002048">
    <property type="entry name" value="EF_hand_dom"/>
</dbReference>
<feature type="non-terminal residue" evidence="2">
    <location>
        <position position="1"/>
    </location>
</feature>
<keyword evidence="4" id="KW-0418">Kinase</keyword>
<keyword evidence="4" id="KW-0808">Transferase</keyword>
<keyword evidence="5" id="KW-1185">Reference proteome</keyword>
<dbReference type="GO" id="GO:0016301">
    <property type="term" value="F:kinase activity"/>
    <property type="evidence" value="ECO:0007669"/>
    <property type="project" value="UniProtKB-KW"/>
</dbReference>
<dbReference type="EMBL" id="CAMXCT020006765">
    <property type="protein sequence ID" value="CAL1173061.1"/>
    <property type="molecule type" value="Genomic_DNA"/>
</dbReference>
<dbReference type="InterPro" id="IPR050410">
    <property type="entry name" value="CCR4/nocturin_mRNA_transcr"/>
</dbReference>
<sequence length="419" mass="47455">ERKADGKPANPGWPNYVKGILTPEEIQKVEEEHQKNFAWETRKDRLLDVIGEMDADLLSLVECDHYEDHFKPALERLGYDSTWRKRPRPSSADGCCLAWRRQLFDLVAEESVEFVDKMCPKEGKVYKDRIAVIALLRSRISKHRICVASTHLQRNPEDPTQDMLRARQGGQVLRALVEFTSQHGALDVPVVLTGDLNCTSFGRLRGIANTLSLMNREVVLHPFTFDCADVPTGVTSVTMARCMRIDAILYQSQRLELVDVQEIPDLTPHLPIPNAQQPSDHVPIVAQFRTRSQHHTMREVAKEWFLSLAGKEAQVPLNQHQLESLGGTMWHLFAANDHTWCAFKLYDHDGTGSISQPNLRKVLASLFGILPDRCETVCASCFADRTELTCQNFISLYLKSVKAVASHRPWVRVPGFIAL</sequence>
<evidence type="ECO:0000313" key="4">
    <source>
        <dbReference type="EMBL" id="CAL4806998.1"/>
    </source>
</evidence>
<dbReference type="PANTHER" id="PTHR12121:SF34">
    <property type="entry name" value="PROTEIN ANGEL"/>
    <property type="match status" value="1"/>
</dbReference>
<gene>
    <name evidence="2" type="ORF">C1SCF055_LOCUS44171</name>
</gene>
<name>A0A9P1M2Z2_9DINO</name>
<dbReference type="SUPFAM" id="SSF56219">
    <property type="entry name" value="DNase I-like"/>
    <property type="match status" value="1"/>
</dbReference>
<dbReference type="Proteomes" id="UP001152797">
    <property type="component" value="Unassembled WGS sequence"/>
</dbReference>
<evidence type="ECO:0000313" key="3">
    <source>
        <dbReference type="EMBL" id="CAL1173061.1"/>
    </source>
</evidence>
<dbReference type="AlphaFoldDB" id="A0A9P1M2Z2"/>
<proteinExistence type="predicted"/>
<evidence type="ECO:0000313" key="2">
    <source>
        <dbReference type="EMBL" id="CAI4019686.1"/>
    </source>
</evidence>
<reference evidence="2" key="1">
    <citation type="submission" date="2022-10" db="EMBL/GenBank/DDBJ databases">
        <authorList>
            <person name="Chen Y."/>
            <person name="Dougan E. K."/>
            <person name="Chan C."/>
            <person name="Rhodes N."/>
            <person name="Thang M."/>
        </authorList>
    </citation>
    <scope>NUCLEOTIDE SEQUENCE</scope>
</reference>
<dbReference type="OrthoDB" id="276515at2759"/>
<evidence type="ECO:0000313" key="5">
    <source>
        <dbReference type="Proteomes" id="UP001152797"/>
    </source>
</evidence>
<dbReference type="PROSITE" id="PS50222">
    <property type="entry name" value="EF_HAND_2"/>
    <property type="match status" value="1"/>
</dbReference>
<organism evidence="2">
    <name type="scientific">Cladocopium goreaui</name>
    <dbReference type="NCBI Taxonomy" id="2562237"/>
    <lineage>
        <taxon>Eukaryota</taxon>
        <taxon>Sar</taxon>
        <taxon>Alveolata</taxon>
        <taxon>Dinophyceae</taxon>
        <taxon>Suessiales</taxon>
        <taxon>Symbiodiniaceae</taxon>
        <taxon>Cladocopium</taxon>
    </lineage>
</organism>
<dbReference type="EMBL" id="CAMXCT030006765">
    <property type="protein sequence ID" value="CAL4806998.1"/>
    <property type="molecule type" value="Genomic_DNA"/>
</dbReference>
<dbReference type="InterPro" id="IPR005135">
    <property type="entry name" value="Endo/exonuclease/phosphatase"/>
</dbReference>
<dbReference type="Pfam" id="PF03372">
    <property type="entry name" value="Exo_endo_phos"/>
    <property type="match status" value="1"/>
</dbReference>
<dbReference type="PANTHER" id="PTHR12121">
    <property type="entry name" value="CARBON CATABOLITE REPRESSOR PROTEIN 4"/>
    <property type="match status" value="1"/>
</dbReference>
<protein>
    <submittedName>
        <fullName evidence="4">Serine/threonine-protein kinase 36</fullName>
    </submittedName>
</protein>
<accession>A0A9P1M2Z2</accession>